<dbReference type="RefSeq" id="WP_111323383.1">
    <property type="nucleotide sequence ID" value="NZ_QKZT01000034.1"/>
</dbReference>
<dbReference type="OrthoDB" id="828248at2"/>
<evidence type="ECO:0000313" key="3">
    <source>
        <dbReference type="Proteomes" id="UP000248882"/>
    </source>
</evidence>
<name>A0A2W7S6Z2_9BACT</name>
<reference evidence="2 3" key="1">
    <citation type="submission" date="2018-06" db="EMBL/GenBank/DDBJ databases">
        <title>Genomic Encyclopedia of Archaeal and Bacterial Type Strains, Phase II (KMG-II): from individual species to whole genera.</title>
        <authorList>
            <person name="Goeker M."/>
        </authorList>
    </citation>
    <scope>NUCLEOTIDE SEQUENCE [LARGE SCALE GENOMIC DNA]</scope>
    <source>
        <strain evidence="2 3">DSM 19830</strain>
    </source>
</reference>
<evidence type="ECO:0000256" key="1">
    <source>
        <dbReference type="SAM" id="Coils"/>
    </source>
</evidence>
<feature type="coiled-coil region" evidence="1">
    <location>
        <begin position="37"/>
        <end position="64"/>
    </location>
</feature>
<dbReference type="Proteomes" id="UP000248882">
    <property type="component" value="Unassembled WGS sequence"/>
</dbReference>
<dbReference type="EMBL" id="QKZT01000034">
    <property type="protein sequence ID" value="PZX46332.1"/>
    <property type="molecule type" value="Genomic_DNA"/>
</dbReference>
<keyword evidence="3" id="KW-1185">Reference proteome</keyword>
<organism evidence="2 3">
    <name type="scientific">Algoriphagus chordae</name>
    <dbReference type="NCBI Taxonomy" id="237019"/>
    <lineage>
        <taxon>Bacteria</taxon>
        <taxon>Pseudomonadati</taxon>
        <taxon>Bacteroidota</taxon>
        <taxon>Cytophagia</taxon>
        <taxon>Cytophagales</taxon>
        <taxon>Cyclobacteriaceae</taxon>
        <taxon>Algoriphagus</taxon>
    </lineage>
</organism>
<protein>
    <submittedName>
        <fullName evidence="2">Uncharacterized protein</fullName>
    </submittedName>
</protein>
<comment type="caution">
    <text evidence="2">The sequence shown here is derived from an EMBL/GenBank/DDBJ whole genome shotgun (WGS) entry which is preliminary data.</text>
</comment>
<dbReference type="AlphaFoldDB" id="A0A2W7S6Z2"/>
<keyword evidence="1" id="KW-0175">Coiled coil</keyword>
<sequence>MSTVAICPTCGSHSRIKEVEGKVRYQAVQDEEAFKKISQLKKSMEKFKAKAEQLEKELEDLKTEQST</sequence>
<accession>A0A2W7S6Z2</accession>
<gene>
    <name evidence="2" type="ORF">LV85_04353</name>
</gene>
<proteinExistence type="predicted"/>
<evidence type="ECO:0000313" key="2">
    <source>
        <dbReference type="EMBL" id="PZX46332.1"/>
    </source>
</evidence>